<dbReference type="InterPro" id="IPR000014">
    <property type="entry name" value="PAS"/>
</dbReference>
<organism evidence="4 5">
    <name type="scientific">Sphingomonas longa</name>
    <dbReference type="NCBI Taxonomy" id="2778730"/>
    <lineage>
        <taxon>Bacteria</taxon>
        <taxon>Pseudomonadati</taxon>
        <taxon>Pseudomonadota</taxon>
        <taxon>Alphaproteobacteria</taxon>
        <taxon>Sphingomonadales</taxon>
        <taxon>Sphingomonadaceae</taxon>
        <taxon>Sphingomonas</taxon>
    </lineage>
</organism>
<dbReference type="InterPro" id="IPR035965">
    <property type="entry name" value="PAS-like_dom_sf"/>
</dbReference>
<reference evidence="4 5" key="1">
    <citation type="submission" date="2020-12" db="EMBL/GenBank/DDBJ databases">
        <title>Sphingomonas sp.</title>
        <authorList>
            <person name="Kim M.K."/>
        </authorList>
    </citation>
    <scope>NUCLEOTIDE SEQUENCE [LARGE SCALE GENOMIC DNA]</scope>
    <source>
        <strain evidence="4 5">BT552</strain>
    </source>
</reference>
<protein>
    <submittedName>
        <fullName evidence="4">PAS domain-containing methyl-accepting chemotaxis protein</fullName>
    </submittedName>
</protein>
<dbReference type="PRINTS" id="PR00260">
    <property type="entry name" value="CHEMTRNSDUCR"/>
</dbReference>
<dbReference type="Proteomes" id="UP000763641">
    <property type="component" value="Unassembled WGS sequence"/>
</dbReference>
<dbReference type="InterPro" id="IPR001610">
    <property type="entry name" value="PAC"/>
</dbReference>
<feature type="domain" description="PAC" evidence="3">
    <location>
        <begin position="83"/>
        <end position="135"/>
    </location>
</feature>
<dbReference type="EMBL" id="JAFEMC010000001">
    <property type="protein sequence ID" value="MBM6575160.1"/>
    <property type="molecule type" value="Genomic_DNA"/>
</dbReference>
<feature type="domain" description="PAC" evidence="3">
    <location>
        <begin position="200"/>
        <end position="257"/>
    </location>
</feature>
<accession>A0ABS2D2M6</accession>
<evidence type="ECO:0000313" key="5">
    <source>
        <dbReference type="Proteomes" id="UP000763641"/>
    </source>
</evidence>
<dbReference type="InterPro" id="IPR050903">
    <property type="entry name" value="Bact_Chemotaxis_MeTrfase"/>
</dbReference>
<proteinExistence type="predicted"/>
<keyword evidence="1" id="KW-0807">Transducer</keyword>
<evidence type="ECO:0000259" key="2">
    <source>
        <dbReference type="PROSITE" id="PS50111"/>
    </source>
</evidence>
<dbReference type="Gene3D" id="3.30.450.20">
    <property type="entry name" value="PAS domain"/>
    <property type="match status" value="2"/>
</dbReference>
<dbReference type="SUPFAM" id="SSF58104">
    <property type="entry name" value="Methyl-accepting chemotaxis protein (MCP) signaling domain"/>
    <property type="match status" value="1"/>
</dbReference>
<dbReference type="PANTHER" id="PTHR24422">
    <property type="entry name" value="CHEMOTAXIS PROTEIN METHYLTRANSFERASE"/>
    <property type="match status" value="1"/>
</dbReference>
<dbReference type="Pfam" id="PF08447">
    <property type="entry name" value="PAS_3"/>
    <property type="match status" value="1"/>
</dbReference>
<sequence length="345" mass="37889">MPIDISQATREASHWKAMNRSQLLIEFALDGHIRWANQGFLNTVGYSLEALVGQHHRILCDPDYGRSSAYAAFWQRLGSGRNDIGEYRRIAADGSPVWLQASYTPMLDARGAATGVLKVASDVTARHVADAEANARCAAIDRSQAVIEFDMDRHILAANDTFLALFRYRRDAVIGGSHRMFCDADHIDSAEYAALWARLRAGEFAAGRFHRLASDGTSRWVQAIYTPILDAGGKPYKVVKFASDITAQVRMEEQIGGRLDESQRFRRDAEDRRSEMESVLDRLGDVVDVIAGIAAQTNLLALNATIEAARAGDAGRGFSVVASEVKTLAARTRDATRTARAMLGT</sequence>
<dbReference type="SMART" id="SM00086">
    <property type="entry name" value="PAC"/>
    <property type="match status" value="2"/>
</dbReference>
<evidence type="ECO:0000259" key="3">
    <source>
        <dbReference type="PROSITE" id="PS50113"/>
    </source>
</evidence>
<dbReference type="NCBIfam" id="TIGR00229">
    <property type="entry name" value="sensory_box"/>
    <property type="match status" value="2"/>
</dbReference>
<gene>
    <name evidence="4" type="ORF">ILT43_02155</name>
</gene>
<dbReference type="Pfam" id="PF08448">
    <property type="entry name" value="PAS_4"/>
    <property type="match status" value="1"/>
</dbReference>
<feature type="domain" description="Methyl-accepting transducer" evidence="2">
    <location>
        <begin position="275"/>
        <end position="345"/>
    </location>
</feature>
<dbReference type="RefSeq" id="WP_204193776.1">
    <property type="nucleotide sequence ID" value="NZ_JAFEMC010000001.1"/>
</dbReference>
<comment type="caution">
    <text evidence="4">The sequence shown here is derived from an EMBL/GenBank/DDBJ whole genome shotgun (WGS) entry which is preliminary data.</text>
</comment>
<dbReference type="InterPro" id="IPR013655">
    <property type="entry name" value="PAS_fold_3"/>
</dbReference>
<dbReference type="PROSITE" id="PS50111">
    <property type="entry name" value="CHEMOTAXIS_TRANSDUC_2"/>
    <property type="match status" value="1"/>
</dbReference>
<dbReference type="PROSITE" id="PS50113">
    <property type="entry name" value="PAC"/>
    <property type="match status" value="2"/>
</dbReference>
<dbReference type="InterPro" id="IPR000700">
    <property type="entry name" value="PAS-assoc_C"/>
</dbReference>
<dbReference type="InterPro" id="IPR004090">
    <property type="entry name" value="Chemotax_Me-accpt_rcpt"/>
</dbReference>
<name>A0ABS2D2M6_9SPHN</name>
<dbReference type="PANTHER" id="PTHR24422:SF10">
    <property type="entry name" value="CHEMOTAXIS PROTEIN METHYLTRANSFERASE 2"/>
    <property type="match status" value="1"/>
</dbReference>
<dbReference type="InterPro" id="IPR013656">
    <property type="entry name" value="PAS_4"/>
</dbReference>
<dbReference type="CDD" id="cd00130">
    <property type="entry name" value="PAS"/>
    <property type="match status" value="2"/>
</dbReference>
<evidence type="ECO:0000313" key="4">
    <source>
        <dbReference type="EMBL" id="MBM6575160.1"/>
    </source>
</evidence>
<evidence type="ECO:0000256" key="1">
    <source>
        <dbReference type="PROSITE-ProRule" id="PRU00284"/>
    </source>
</evidence>
<dbReference type="SUPFAM" id="SSF55785">
    <property type="entry name" value="PYP-like sensor domain (PAS domain)"/>
    <property type="match status" value="2"/>
</dbReference>
<dbReference type="Gene3D" id="6.10.250.3200">
    <property type="match status" value="1"/>
</dbReference>
<dbReference type="InterPro" id="IPR004089">
    <property type="entry name" value="MCPsignal_dom"/>
</dbReference>
<dbReference type="SMART" id="SM00091">
    <property type="entry name" value="PAS"/>
    <property type="match status" value="2"/>
</dbReference>
<dbReference type="Pfam" id="PF00015">
    <property type="entry name" value="MCPsignal"/>
    <property type="match status" value="1"/>
</dbReference>
<keyword evidence="5" id="KW-1185">Reference proteome</keyword>